<keyword evidence="1" id="KW-1133">Transmembrane helix</keyword>
<sequence length="242" mass="28490">MFFKDLLANILQWYLLQIPRTCLFIPLIQGLVSPIPLLMDLTRSHPAHKMHWSPMAKHFNPAQIVNFYIVYRFRVQSWNATYNWSLQIISFEDWYATIKAFNGEEGNFELWYWNFRLQEYSLNPNVFLGPLLIPPGFLVPVVETHPYHCCYTGCRRSFEAPFSSRQARDLHFFTQHCNERSIFCCDIGSCLKRGLAICSKSQGGRSSTRFIVSRLGYTFSFSCFQVVVSYMIRFRLIRPHKL</sequence>
<evidence type="ECO:0000256" key="1">
    <source>
        <dbReference type="SAM" id="Phobius"/>
    </source>
</evidence>
<keyword evidence="1" id="KW-0472">Membrane</keyword>
<name>A0AA38P8K6_9AGAR</name>
<dbReference type="EMBL" id="MU806190">
    <property type="protein sequence ID" value="KAJ3838314.1"/>
    <property type="molecule type" value="Genomic_DNA"/>
</dbReference>
<reference evidence="2" key="1">
    <citation type="submission" date="2022-08" db="EMBL/GenBank/DDBJ databases">
        <authorList>
            <consortium name="DOE Joint Genome Institute"/>
            <person name="Min B."/>
            <person name="Riley R."/>
            <person name="Sierra-Patev S."/>
            <person name="Naranjo-Ortiz M."/>
            <person name="Looney B."/>
            <person name="Konkel Z."/>
            <person name="Slot J.C."/>
            <person name="Sakamoto Y."/>
            <person name="Steenwyk J.L."/>
            <person name="Rokas A."/>
            <person name="Carro J."/>
            <person name="Camarero S."/>
            <person name="Ferreira P."/>
            <person name="Molpeceres G."/>
            <person name="Ruiz-Duenas F.J."/>
            <person name="Serrano A."/>
            <person name="Henrissat B."/>
            <person name="Drula E."/>
            <person name="Hughes K.W."/>
            <person name="Mata J.L."/>
            <person name="Ishikawa N.K."/>
            <person name="Vargas-Isla R."/>
            <person name="Ushijima S."/>
            <person name="Smith C.A."/>
            <person name="Ahrendt S."/>
            <person name="Andreopoulos W."/>
            <person name="He G."/>
            <person name="Labutti K."/>
            <person name="Lipzen A."/>
            <person name="Ng V."/>
            <person name="Sandor L."/>
            <person name="Barry K."/>
            <person name="Martinez A.T."/>
            <person name="Xiao Y."/>
            <person name="Gibbons J.G."/>
            <person name="Terashima K."/>
            <person name="Hibbett D.S."/>
            <person name="Grigoriev I.V."/>
        </authorList>
    </citation>
    <scope>NUCLEOTIDE SEQUENCE</scope>
    <source>
        <strain evidence="2">TFB9207</strain>
    </source>
</reference>
<keyword evidence="3" id="KW-1185">Reference proteome</keyword>
<organism evidence="2 3">
    <name type="scientific">Lentinula raphanica</name>
    <dbReference type="NCBI Taxonomy" id="153919"/>
    <lineage>
        <taxon>Eukaryota</taxon>
        <taxon>Fungi</taxon>
        <taxon>Dikarya</taxon>
        <taxon>Basidiomycota</taxon>
        <taxon>Agaricomycotina</taxon>
        <taxon>Agaricomycetes</taxon>
        <taxon>Agaricomycetidae</taxon>
        <taxon>Agaricales</taxon>
        <taxon>Marasmiineae</taxon>
        <taxon>Omphalotaceae</taxon>
        <taxon>Lentinula</taxon>
    </lineage>
</organism>
<evidence type="ECO:0000313" key="3">
    <source>
        <dbReference type="Proteomes" id="UP001163846"/>
    </source>
</evidence>
<feature type="transmembrane region" description="Helical" evidence="1">
    <location>
        <begin position="215"/>
        <end position="232"/>
    </location>
</feature>
<proteinExistence type="predicted"/>
<comment type="caution">
    <text evidence="2">The sequence shown here is derived from an EMBL/GenBank/DDBJ whole genome shotgun (WGS) entry which is preliminary data.</text>
</comment>
<accession>A0AA38P8K6</accession>
<dbReference type="AlphaFoldDB" id="A0AA38P8K6"/>
<evidence type="ECO:0000313" key="2">
    <source>
        <dbReference type="EMBL" id="KAJ3838314.1"/>
    </source>
</evidence>
<keyword evidence="1" id="KW-0812">Transmembrane</keyword>
<dbReference type="Proteomes" id="UP001163846">
    <property type="component" value="Unassembled WGS sequence"/>
</dbReference>
<gene>
    <name evidence="2" type="ORF">F5878DRAFT_176364</name>
</gene>
<protein>
    <submittedName>
        <fullName evidence="2">Uncharacterized protein</fullName>
    </submittedName>
</protein>